<gene>
    <name evidence="1" type="ORF">CDV28_16610</name>
</gene>
<dbReference type="EMBL" id="NQJD01000066">
    <property type="protein sequence ID" value="TAA73723.1"/>
    <property type="molecule type" value="Genomic_DNA"/>
</dbReference>
<reference evidence="1" key="1">
    <citation type="submission" date="2017-07" db="EMBL/GenBank/DDBJ databases">
        <title>The cable genome - Insights into the physiology and evolution of filamentous bacteria capable of sulfide oxidation via long distance electron transfer.</title>
        <authorList>
            <person name="Thorup C."/>
            <person name="Bjerg J.T."/>
            <person name="Schreiber L."/>
            <person name="Nielsen L.P."/>
            <person name="Kjeldsen K.U."/>
            <person name="Boesen T."/>
            <person name="Boggild A."/>
            <person name="Meysman F."/>
            <person name="Geelhoed J."/>
            <person name="Schramm A."/>
        </authorList>
    </citation>
    <scope>NUCLEOTIDE SEQUENCE [LARGE SCALE GENOMIC DNA]</scope>
    <source>
        <strain evidence="1">GS</strain>
    </source>
</reference>
<name>A0A521FY86_9BACT</name>
<dbReference type="Proteomes" id="UP000316238">
    <property type="component" value="Unassembled WGS sequence"/>
</dbReference>
<evidence type="ECO:0000313" key="1">
    <source>
        <dbReference type="EMBL" id="TAA73723.1"/>
    </source>
</evidence>
<keyword evidence="2" id="KW-1185">Reference proteome</keyword>
<proteinExistence type="predicted"/>
<dbReference type="AlphaFoldDB" id="A0A521FY86"/>
<comment type="caution">
    <text evidence="1">The sequence shown here is derived from an EMBL/GenBank/DDBJ whole genome shotgun (WGS) entry which is preliminary data.</text>
</comment>
<evidence type="ECO:0000313" key="2">
    <source>
        <dbReference type="Proteomes" id="UP000316238"/>
    </source>
</evidence>
<sequence>MQEMYRSEKFIEHANKFLSTNISESVIEEVKEIRQYDESLKATAAKTSSYSLQNEAARAALTESGFDVESALEALRAYDNNFRKEIDATRGIIAKEAGLVSLKDEICATKPCTTAYEEILAFTKGQSAKSIAELTEANFSNWNSAGEISAFEMQQTAIDKIQKEIDAVRRYAGDTVASKAGLVALASAAEVIAGYDKFDKK</sequence>
<protein>
    <submittedName>
        <fullName evidence="1">Uncharacterized protein</fullName>
    </submittedName>
</protein>
<organism evidence="1 2">
    <name type="scientific">Candidatus Electronema aureum</name>
    <dbReference type="NCBI Taxonomy" id="2005002"/>
    <lineage>
        <taxon>Bacteria</taxon>
        <taxon>Pseudomonadati</taxon>
        <taxon>Thermodesulfobacteriota</taxon>
        <taxon>Desulfobulbia</taxon>
        <taxon>Desulfobulbales</taxon>
        <taxon>Desulfobulbaceae</taxon>
        <taxon>Candidatus Electronema</taxon>
    </lineage>
</organism>
<accession>A0A521FY86</accession>